<gene>
    <name evidence="1" type="ORF">KF1_013</name>
</gene>
<dbReference type="EMBL" id="MF754111">
    <property type="protein sequence ID" value="ATI19035.1"/>
    <property type="molecule type" value="Genomic_DNA"/>
</dbReference>
<evidence type="ECO:0000313" key="1">
    <source>
        <dbReference type="EMBL" id="ATI19035.1"/>
    </source>
</evidence>
<reference evidence="1 2" key="1">
    <citation type="submission" date="2017-08" db="EMBL/GenBank/DDBJ databases">
        <title>Complete genome sequence of bacteriophage vB_VpaP_KF1.</title>
        <authorList>
            <person name="Yu J."/>
            <person name="Kwak S.-J."/>
            <person name="Lim J.-A."/>
            <person name="Chang H.-J."/>
        </authorList>
    </citation>
    <scope>NUCLEOTIDE SEQUENCE [LARGE SCALE GENOMIC DNA]</scope>
</reference>
<dbReference type="Proteomes" id="UP000259916">
    <property type="component" value="Segment"/>
</dbReference>
<organism evidence="1 2">
    <name type="scientific">Vibrio phage vB_VpaP_KF1</name>
    <dbReference type="NCBI Taxonomy" id="2041472"/>
    <lineage>
        <taxon>Viruses</taxon>
        <taxon>Duplodnaviria</taxon>
        <taxon>Heunggongvirae</taxon>
        <taxon>Uroviricota</taxon>
        <taxon>Caudoviricetes</taxon>
        <taxon>Autographivirales</taxon>
        <taxon>Autoscriptoviridae</taxon>
        <taxon>Maculvirus</taxon>
        <taxon>Maculvirus KF1</taxon>
    </lineage>
</organism>
<sequence length="892" mass="95714">MPIQSNPLQLGAATGNLLIGAASPRMENVQAEPDASGALIAGFLQTAVPAVERAYNQAAADAAIQGALDATATTDAMSKQDEKLSKVNMLFKESYQSGYLSAAVNQEMGKFRQEQIDQINNAVSQGMDLEDFDKLSQERNAAFASQMSKYLPHIPKQSAMALLQDLQETSVAARNKFQKDSAAMATVAADRALDSNLDGTAAEFYSFVDSGAPEMAQASIAKGLRSINLSTHLSKDDKIQRAKAYVQTVAQRTDEPSVINMLQGVVDKEMGVLSPTVIKALRTEYNRAGNQQAAQAMVSFETDINGLASLSPDEQAAELTRLRNFVDDKAQQGIIEAGTAGSYVKRLNEAEKKARQANTFQLALNNAIPSTVLAGQLGMDLDKTRKELEKNFPDTAQGNLAMMAYASKANDSYMASLAAKRMSTNTGQVLATIDFTGKDNVVSEEQQAQVATWMMMYNQSTDIGKQTMLQSLPENLRGPMGNAALQNPENASNILFDDLRRNAQAIASGKYNAQNATMPNTLIDGTKLNNWLDFGTESDRQVTAGATAVAQSWKYIAQKRPELTNDLGAMEKAAYADARTRQVELQVNGDNIHTYVPVGKKLDDFYGSYKGSQETFVKAMNNQVASVLSSIQTDVSGVTVDIGAAGGDAMGMVVAVEDSDGIVTRYSISGSTLQQAATTMYDDEVKTAAGLGSQQSGLTAATFYDATNNRAVTMNVTGVNKSGIDPFVFGKLTANLMESEGFLGKKKKAGGGETVGFGRHTNSGKDIADEVTLPQAIGMLKGDLEDTYIPMVKSAAKSAGLELSDAAYPVLVDLAYHGGGGSANPVAKAMADYAKGVNQFDNLTNRMLVMNAMMQTPAYKQSGKTRQEQLRTDLTSWLQQNQPAKNPYPTYY</sequence>
<accession>A0A384WJ30</accession>
<proteinExistence type="predicted"/>
<protein>
    <submittedName>
        <fullName evidence="1">Internal virion protein</fullName>
    </submittedName>
</protein>
<evidence type="ECO:0000313" key="2">
    <source>
        <dbReference type="Proteomes" id="UP000259916"/>
    </source>
</evidence>
<name>A0A384WJ30_9CAUD</name>
<keyword evidence="2" id="KW-1185">Reference proteome</keyword>